<dbReference type="Proteomes" id="UP000504844">
    <property type="component" value="Chromosome"/>
</dbReference>
<gene>
    <name evidence="1" type="ORF">HQN60_12690</name>
</gene>
<reference evidence="1 2" key="1">
    <citation type="submission" date="2020-05" db="EMBL/GenBank/DDBJ databases">
        <title>Complete genome sequence of Deefgea sp. D17.</title>
        <authorList>
            <person name="Bae J.-W."/>
            <person name="Han J.E."/>
        </authorList>
    </citation>
    <scope>NUCLEOTIDE SEQUENCE [LARGE SCALE GENOMIC DNA]</scope>
    <source>
        <strain evidence="1 2">D17</strain>
    </source>
</reference>
<sequence>MSETEAEALDIRLGELIALDLKGELKDLEELIQCASDWHQFWRGILDIYQK</sequence>
<dbReference type="AlphaFoldDB" id="A0A6M8STP5"/>
<name>A0A6M8STP5_9NEIS</name>
<keyword evidence="2" id="KW-1185">Reference proteome</keyword>
<evidence type="ECO:0000313" key="1">
    <source>
        <dbReference type="EMBL" id="QKJ67494.1"/>
    </source>
</evidence>
<protein>
    <submittedName>
        <fullName evidence="1">Uncharacterized protein</fullName>
    </submittedName>
</protein>
<evidence type="ECO:0000313" key="2">
    <source>
        <dbReference type="Proteomes" id="UP000504844"/>
    </source>
</evidence>
<dbReference type="RefSeq" id="WP_173533996.1">
    <property type="nucleotide sequence ID" value="NZ_CP054143.1"/>
</dbReference>
<accession>A0A6M8STP5</accession>
<dbReference type="KEGG" id="dee:HQN60_12690"/>
<dbReference type="EMBL" id="CP054143">
    <property type="protein sequence ID" value="QKJ67494.1"/>
    <property type="molecule type" value="Genomic_DNA"/>
</dbReference>
<organism evidence="1 2">
    <name type="scientific">Deefgea piscis</name>
    <dbReference type="NCBI Taxonomy" id="2739061"/>
    <lineage>
        <taxon>Bacteria</taxon>
        <taxon>Pseudomonadati</taxon>
        <taxon>Pseudomonadota</taxon>
        <taxon>Betaproteobacteria</taxon>
        <taxon>Neisseriales</taxon>
        <taxon>Chitinibacteraceae</taxon>
        <taxon>Deefgea</taxon>
    </lineage>
</organism>
<proteinExistence type="predicted"/>